<dbReference type="GO" id="GO:0015935">
    <property type="term" value="C:small ribosomal subunit"/>
    <property type="evidence" value="ECO:0007669"/>
    <property type="project" value="TreeGrafter"/>
</dbReference>
<protein>
    <recommendedName>
        <fullName evidence="5 6">Small ribosomal subunit protein uS14</fullName>
    </recommendedName>
</protein>
<sequence>MKGKMAKKSKIAKAKQQQALIEKYAEQRIELKANKDYAALAKLPKDSNPNRLKNRDLIDGRPRAYMRKFGMSRINFRTLAHQGQIPGVHKASW</sequence>
<accession>A0AA91GHX7</accession>
<dbReference type="GO" id="GO:0005737">
    <property type="term" value="C:cytoplasm"/>
    <property type="evidence" value="ECO:0007669"/>
    <property type="project" value="UniProtKB-ARBA"/>
</dbReference>
<proteinExistence type="inferred from homology"/>
<dbReference type="InterPro" id="IPR023036">
    <property type="entry name" value="Ribosomal_uS14_bac/plastid"/>
</dbReference>
<keyword evidence="6" id="KW-0694">RNA-binding</keyword>
<evidence type="ECO:0000256" key="2">
    <source>
        <dbReference type="ARBA" id="ARBA00022730"/>
    </source>
</evidence>
<evidence type="ECO:0000256" key="6">
    <source>
        <dbReference type="HAMAP-Rule" id="MF_00537"/>
    </source>
</evidence>
<dbReference type="HAMAP" id="MF_00537">
    <property type="entry name" value="Ribosomal_uS14_1"/>
    <property type="match status" value="1"/>
</dbReference>
<dbReference type="InterPro" id="IPR043140">
    <property type="entry name" value="Ribosomal_uS14_sf"/>
</dbReference>
<evidence type="ECO:0000256" key="3">
    <source>
        <dbReference type="ARBA" id="ARBA00022980"/>
    </source>
</evidence>
<organism evidence="7 8">
    <name type="scientific">Enterococcus silesiacus</name>
    <dbReference type="NCBI Taxonomy" id="332949"/>
    <lineage>
        <taxon>Bacteria</taxon>
        <taxon>Bacillati</taxon>
        <taxon>Bacillota</taxon>
        <taxon>Bacilli</taxon>
        <taxon>Lactobacillales</taxon>
        <taxon>Enterococcaceae</taxon>
        <taxon>Enterococcus</taxon>
    </lineage>
</organism>
<dbReference type="GO" id="GO:0006412">
    <property type="term" value="P:translation"/>
    <property type="evidence" value="ECO:0007669"/>
    <property type="project" value="UniProtKB-UniRule"/>
</dbReference>
<evidence type="ECO:0000256" key="4">
    <source>
        <dbReference type="ARBA" id="ARBA00023274"/>
    </source>
</evidence>
<dbReference type="PANTHER" id="PTHR19836">
    <property type="entry name" value="30S RIBOSOMAL PROTEIN S14"/>
    <property type="match status" value="1"/>
</dbReference>
<dbReference type="Gene3D" id="4.10.830.10">
    <property type="entry name" value="30s Ribosomal Protein S14, Chain N"/>
    <property type="match status" value="1"/>
</dbReference>
<dbReference type="Pfam" id="PF00253">
    <property type="entry name" value="Ribosomal_S14"/>
    <property type="match status" value="1"/>
</dbReference>
<evidence type="ECO:0000256" key="5">
    <source>
        <dbReference type="ARBA" id="ARBA00035167"/>
    </source>
</evidence>
<dbReference type="InterPro" id="IPR001209">
    <property type="entry name" value="Ribosomal_uS14"/>
</dbReference>
<keyword evidence="3 6" id="KW-0689">Ribosomal protein</keyword>
<dbReference type="Proteomes" id="UP000183039">
    <property type="component" value="Unassembled WGS sequence"/>
</dbReference>
<dbReference type="GO" id="GO:0003735">
    <property type="term" value="F:structural constituent of ribosome"/>
    <property type="evidence" value="ECO:0007669"/>
    <property type="project" value="InterPro"/>
</dbReference>
<comment type="subunit">
    <text evidence="6">Part of the 30S ribosomal subunit. Contacts proteins S3 and S10.</text>
</comment>
<reference evidence="7 8" key="1">
    <citation type="submission" date="2014-12" db="EMBL/GenBank/DDBJ databases">
        <title>Draft genome sequences of 29 type strains of Enterococci.</title>
        <authorList>
            <person name="Zhong Z."/>
            <person name="Sun Z."/>
            <person name="Liu W."/>
            <person name="Zhang W."/>
            <person name="Zhang H."/>
        </authorList>
    </citation>
    <scope>NUCLEOTIDE SEQUENCE [LARGE SCALE GENOMIC DNA]</scope>
    <source>
        <strain evidence="7 8">DSM 22801</strain>
    </source>
</reference>
<evidence type="ECO:0000313" key="7">
    <source>
        <dbReference type="EMBL" id="OJG86745.1"/>
    </source>
</evidence>
<comment type="function">
    <text evidence="6">Binds 16S rRNA, required for the assembly of 30S particles and may also be responsible for determining the conformation of the 16S rRNA at the A site.</text>
</comment>
<comment type="caution">
    <text evidence="7">The sequence shown here is derived from an EMBL/GenBank/DDBJ whole genome shotgun (WGS) entry which is preliminary data.</text>
</comment>
<dbReference type="GO" id="GO:0019843">
    <property type="term" value="F:rRNA binding"/>
    <property type="evidence" value="ECO:0007669"/>
    <property type="project" value="UniProtKB-UniRule"/>
</dbReference>
<evidence type="ECO:0000256" key="1">
    <source>
        <dbReference type="ARBA" id="ARBA00009083"/>
    </source>
</evidence>
<dbReference type="PANTHER" id="PTHR19836:SF19">
    <property type="entry name" value="SMALL RIBOSOMAL SUBUNIT PROTEIN US14M"/>
    <property type="match status" value="1"/>
</dbReference>
<dbReference type="SUPFAM" id="SSF57716">
    <property type="entry name" value="Glucocorticoid receptor-like (DNA-binding domain)"/>
    <property type="match status" value="1"/>
</dbReference>
<comment type="similarity">
    <text evidence="1 6">Belongs to the universal ribosomal protein uS14 family.</text>
</comment>
<name>A0AA91GHX7_9ENTE</name>
<keyword evidence="4 6" id="KW-0687">Ribonucleoprotein</keyword>
<keyword evidence="2 6" id="KW-0699">rRNA-binding</keyword>
<dbReference type="EMBL" id="JXLC01000031">
    <property type="protein sequence ID" value="OJG86745.1"/>
    <property type="molecule type" value="Genomic_DNA"/>
</dbReference>
<dbReference type="AlphaFoldDB" id="A0AA91GHX7"/>
<gene>
    <name evidence="6" type="primary">rpsN</name>
    <name evidence="7" type="ORF">RV15_GL002343</name>
</gene>
<evidence type="ECO:0000313" key="8">
    <source>
        <dbReference type="Proteomes" id="UP000183039"/>
    </source>
</evidence>
<dbReference type="NCBIfam" id="NF006477">
    <property type="entry name" value="PRK08881.1"/>
    <property type="match status" value="1"/>
</dbReference>